<name>A0A285TYS4_9BACL</name>
<dbReference type="Proteomes" id="UP000219252">
    <property type="component" value="Unassembled WGS sequence"/>
</dbReference>
<dbReference type="AlphaFoldDB" id="A0A285TYS4"/>
<sequence>MSNGNSEEMLAQLIKMVGSLQVEFKEMKERQIQSEVKSEERHEELLRTIHSIKADQDYIWQKAVRNEREIEKLKNK</sequence>
<proteinExistence type="predicted"/>
<dbReference type="EMBL" id="OBQC01000001">
    <property type="protein sequence ID" value="SOC34850.1"/>
    <property type="molecule type" value="Genomic_DNA"/>
</dbReference>
<reference evidence="2" key="1">
    <citation type="submission" date="2017-08" db="EMBL/GenBank/DDBJ databases">
        <authorList>
            <person name="Varghese N."/>
            <person name="Submissions S."/>
        </authorList>
    </citation>
    <scope>NUCLEOTIDE SEQUENCE [LARGE SCALE GENOMIC DNA]</scope>
    <source>
        <strain evidence="2">JC23</strain>
    </source>
</reference>
<dbReference type="RefSeq" id="WP_097147696.1">
    <property type="nucleotide sequence ID" value="NZ_OBQC01000001.1"/>
</dbReference>
<evidence type="ECO:0000313" key="2">
    <source>
        <dbReference type="Proteomes" id="UP000219252"/>
    </source>
</evidence>
<dbReference type="OrthoDB" id="2679795at2"/>
<organism evidence="1 2">
    <name type="scientific">Ureibacillus acetophenoni</name>
    <dbReference type="NCBI Taxonomy" id="614649"/>
    <lineage>
        <taxon>Bacteria</taxon>
        <taxon>Bacillati</taxon>
        <taxon>Bacillota</taxon>
        <taxon>Bacilli</taxon>
        <taxon>Bacillales</taxon>
        <taxon>Caryophanaceae</taxon>
        <taxon>Ureibacillus</taxon>
    </lineage>
</organism>
<evidence type="ECO:0000313" key="1">
    <source>
        <dbReference type="EMBL" id="SOC34850.1"/>
    </source>
</evidence>
<accession>A0A285TYS4</accession>
<keyword evidence="2" id="KW-1185">Reference proteome</keyword>
<protein>
    <submittedName>
        <fullName evidence="1">Uncharacterized protein</fullName>
    </submittedName>
</protein>
<gene>
    <name evidence="1" type="ORF">SAMN05877842_101128</name>
</gene>